<dbReference type="Proteomes" id="UP000007463">
    <property type="component" value="Chromosome"/>
</dbReference>
<reference evidence="4" key="2">
    <citation type="submission" date="2011-02" db="EMBL/GenBank/DDBJ databases">
        <title>The complete genome of Fluviicola taffensis DSM 16823.</title>
        <authorList>
            <consortium name="US DOE Joint Genome Institute (JGI-PGF)"/>
            <person name="Lucas S."/>
            <person name="Copeland A."/>
            <person name="Lapidus A."/>
            <person name="Bruce D."/>
            <person name="Goodwin L."/>
            <person name="Pitluck S."/>
            <person name="Kyrpides N."/>
            <person name="Mavromatis K."/>
            <person name="Ivanova N."/>
            <person name="Mikhailova N."/>
            <person name="Pagani I."/>
            <person name="Chertkov O."/>
            <person name="Detter J.C."/>
            <person name="Han C."/>
            <person name="Tapia R."/>
            <person name="Land M."/>
            <person name="Hauser L."/>
            <person name="Markowitz V."/>
            <person name="Cheng J.-F."/>
            <person name="Hugenholtz P."/>
            <person name="Woyke T."/>
            <person name="Wu D."/>
            <person name="Tindall B."/>
            <person name="Pomrenke H.G."/>
            <person name="Brambilla E."/>
            <person name="Klenk H.-P."/>
            <person name="Eisen J.A."/>
        </authorList>
    </citation>
    <scope>NUCLEOTIDE SEQUENCE [LARGE SCALE GENOMIC DNA]</scope>
    <source>
        <strain evidence="4">DSM 16823 / RW262 / RW262</strain>
    </source>
</reference>
<organism evidence="3 4">
    <name type="scientific">Fluviicola taffensis (strain DSM 16823 / NCIMB 13979 / RW262)</name>
    <dbReference type="NCBI Taxonomy" id="755732"/>
    <lineage>
        <taxon>Bacteria</taxon>
        <taxon>Pseudomonadati</taxon>
        <taxon>Bacteroidota</taxon>
        <taxon>Flavobacteriia</taxon>
        <taxon>Flavobacteriales</taxon>
        <taxon>Crocinitomicaceae</taxon>
        <taxon>Fluviicola</taxon>
    </lineage>
</organism>
<dbReference type="OrthoDB" id="1495241at2"/>
<dbReference type="PANTHER" id="PTHR34477:SF1">
    <property type="entry name" value="UPF0213 PROTEIN YHBQ"/>
    <property type="match status" value="1"/>
</dbReference>
<evidence type="ECO:0000313" key="3">
    <source>
        <dbReference type="EMBL" id="AEA42384.1"/>
    </source>
</evidence>
<dbReference type="KEGG" id="fte:Fluta_0376"/>
<dbReference type="Gene3D" id="3.40.1440.10">
    <property type="entry name" value="GIY-YIG endonuclease"/>
    <property type="match status" value="1"/>
</dbReference>
<name>F2IE66_FLUTR</name>
<accession>F2IE66</accession>
<dbReference type="eggNOG" id="COG2827">
    <property type="taxonomic scope" value="Bacteria"/>
</dbReference>
<dbReference type="SMART" id="SM00465">
    <property type="entry name" value="GIYc"/>
    <property type="match status" value="1"/>
</dbReference>
<dbReference type="InterPro" id="IPR000305">
    <property type="entry name" value="GIY-YIG_endonuc"/>
</dbReference>
<dbReference type="SUPFAM" id="SSF82771">
    <property type="entry name" value="GIY-YIG endonuclease"/>
    <property type="match status" value="1"/>
</dbReference>
<dbReference type="PROSITE" id="PS50164">
    <property type="entry name" value="GIY_YIG"/>
    <property type="match status" value="1"/>
</dbReference>
<dbReference type="STRING" id="755732.Fluta_0376"/>
<dbReference type="Pfam" id="PF01541">
    <property type="entry name" value="GIY-YIG"/>
    <property type="match status" value="1"/>
</dbReference>
<dbReference type="AlphaFoldDB" id="F2IE66"/>
<proteinExistence type="inferred from homology"/>
<dbReference type="PANTHER" id="PTHR34477">
    <property type="entry name" value="UPF0213 PROTEIN YHBQ"/>
    <property type="match status" value="1"/>
</dbReference>
<evidence type="ECO:0000259" key="2">
    <source>
        <dbReference type="PROSITE" id="PS50164"/>
    </source>
</evidence>
<reference evidence="3 4" key="1">
    <citation type="journal article" date="2011" name="Stand. Genomic Sci.">
        <title>Complete genome sequence of the gliding freshwater bacterium Fluviicola taffensis type strain (RW262).</title>
        <authorList>
            <person name="Woyke T."/>
            <person name="Chertkov O."/>
            <person name="Lapidus A."/>
            <person name="Nolan M."/>
            <person name="Lucas S."/>
            <person name="Del Rio T.G."/>
            <person name="Tice H."/>
            <person name="Cheng J.F."/>
            <person name="Tapia R."/>
            <person name="Han C."/>
            <person name="Goodwin L."/>
            <person name="Pitluck S."/>
            <person name="Liolios K."/>
            <person name="Pagani I."/>
            <person name="Ivanova N."/>
            <person name="Huntemann M."/>
            <person name="Mavromatis K."/>
            <person name="Mikhailova N."/>
            <person name="Pati A."/>
            <person name="Chen A."/>
            <person name="Palaniappan K."/>
            <person name="Land M."/>
            <person name="Hauser L."/>
            <person name="Brambilla E.M."/>
            <person name="Rohde M."/>
            <person name="Mwirichia R."/>
            <person name="Sikorski J."/>
            <person name="Tindall B.J."/>
            <person name="Goker M."/>
            <person name="Bristow J."/>
            <person name="Eisen J.A."/>
            <person name="Markowitz V."/>
            <person name="Hugenholtz P."/>
            <person name="Klenk H.P."/>
            <person name="Kyrpides N.C."/>
        </authorList>
    </citation>
    <scope>NUCLEOTIDE SEQUENCE [LARGE SCALE GENOMIC DNA]</scope>
    <source>
        <strain evidence="4">DSM 16823 / RW262 / RW262</strain>
    </source>
</reference>
<feature type="domain" description="GIY-YIG" evidence="2">
    <location>
        <begin position="2"/>
        <end position="78"/>
    </location>
</feature>
<evidence type="ECO:0000313" key="4">
    <source>
        <dbReference type="Proteomes" id="UP000007463"/>
    </source>
</evidence>
<dbReference type="CDD" id="cd10456">
    <property type="entry name" value="GIY-YIG_UPF0213"/>
    <property type="match status" value="1"/>
</dbReference>
<protein>
    <submittedName>
        <fullName evidence="3">Excinuclease ABC C subunit domain protein</fullName>
    </submittedName>
</protein>
<dbReference type="InterPro" id="IPR035901">
    <property type="entry name" value="GIY-YIG_endonuc_sf"/>
</dbReference>
<dbReference type="InterPro" id="IPR050190">
    <property type="entry name" value="UPF0213_domain"/>
</dbReference>
<keyword evidence="4" id="KW-1185">Reference proteome</keyword>
<gene>
    <name evidence="3" type="ordered locus">Fluta_0376</name>
</gene>
<comment type="similarity">
    <text evidence="1">Belongs to the UPF0213 family.</text>
</comment>
<dbReference type="HOGENOM" id="CLU_135650_4_1_10"/>
<sequence>MKLLYVYILECSDGSYYTGITNNLTRRLEQHQSGKNPDSYTFSRRPVEMVFYAEFTDFYYAIDKEKQIKRWSKVKKKALIEGRFEDLVNLAKKNFD</sequence>
<evidence type="ECO:0000256" key="1">
    <source>
        <dbReference type="ARBA" id="ARBA00007435"/>
    </source>
</evidence>
<dbReference type="RefSeq" id="WP_013685158.1">
    <property type="nucleotide sequence ID" value="NC_015321.1"/>
</dbReference>
<dbReference type="EMBL" id="CP002542">
    <property type="protein sequence ID" value="AEA42384.1"/>
    <property type="molecule type" value="Genomic_DNA"/>
</dbReference>